<evidence type="ECO:0000256" key="4">
    <source>
        <dbReference type="ARBA" id="ARBA00022989"/>
    </source>
</evidence>
<dbReference type="InterPro" id="IPR002797">
    <property type="entry name" value="Polysacc_synth"/>
</dbReference>
<feature type="transmembrane region" description="Helical" evidence="6">
    <location>
        <begin position="403"/>
        <end position="424"/>
    </location>
</feature>
<keyword evidence="8" id="KW-1185">Reference proteome</keyword>
<comment type="subcellular location">
    <subcellularLocation>
        <location evidence="1">Cell membrane</location>
        <topology evidence="1">Multi-pass membrane protein</topology>
    </subcellularLocation>
</comment>
<feature type="transmembrane region" description="Helical" evidence="6">
    <location>
        <begin position="12"/>
        <end position="34"/>
    </location>
</feature>
<keyword evidence="2" id="KW-1003">Cell membrane</keyword>
<evidence type="ECO:0000256" key="5">
    <source>
        <dbReference type="ARBA" id="ARBA00023136"/>
    </source>
</evidence>
<feature type="transmembrane region" description="Helical" evidence="6">
    <location>
        <begin position="40"/>
        <end position="62"/>
    </location>
</feature>
<evidence type="ECO:0000313" key="7">
    <source>
        <dbReference type="EMBL" id="SEL39169.1"/>
    </source>
</evidence>
<dbReference type="InterPro" id="IPR050833">
    <property type="entry name" value="Poly_Biosynth_Transport"/>
</dbReference>
<proteinExistence type="predicted"/>
<dbReference type="Pfam" id="PF01943">
    <property type="entry name" value="Polysacc_synt"/>
    <property type="match status" value="1"/>
</dbReference>
<evidence type="ECO:0000256" key="6">
    <source>
        <dbReference type="SAM" id="Phobius"/>
    </source>
</evidence>
<evidence type="ECO:0000313" key="8">
    <source>
        <dbReference type="Proteomes" id="UP000199297"/>
    </source>
</evidence>
<dbReference type="RefSeq" id="WP_085284065.1">
    <property type="nucleotide sequence ID" value="NZ_FOBI01000010.1"/>
</dbReference>
<dbReference type="AlphaFoldDB" id="A0A1H7PU88"/>
<dbReference type="STRING" id="641665.GCA_002104455_02440"/>
<dbReference type="Proteomes" id="UP000199297">
    <property type="component" value="Unassembled WGS sequence"/>
</dbReference>
<dbReference type="GO" id="GO:0005886">
    <property type="term" value="C:plasma membrane"/>
    <property type="evidence" value="ECO:0007669"/>
    <property type="project" value="UniProtKB-SubCell"/>
</dbReference>
<dbReference type="PANTHER" id="PTHR30250">
    <property type="entry name" value="PST FAMILY PREDICTED COLANIC ACID TRANSPORTER"/>
    <property type="match status" value="1"/>
</dbReference>
<dbReference type="PANTHER" id="PTHR30250:SF11">
    <property type="entry name" value="O-ANTIGEN TRANSPORTER-RELATED"/>
    <property type="match status" value="1"/>
</dbReference>
<keyword evidence="3 6" id="KW-0812">Transmembrane</keyword>
<feature type="transmembrane region" description="Helical" evidence="6">
    <location>
        <begin position="317"/>
        <end position="337"/>
    </location>
</feature>
<sequence length="505" mass="56433">MTNVSRERRAGVALSYCAIVIRNIAALLLIPFIINHLGVSHYGIYSLVSALAGYLIVLEFGLANTTIRFLAIYKAEQDKAKEAAFISSIMLIYTVLAILVFFIGMALWWQLPAIFSGSLSANENQLLQSAFLILLVNVVITLMSNALTGIISSNQRFRFQKSTEIIVFIVRCLSIVVGLEMGFGVLAIVIIDTTTNFLHSLIRFIYIRRNIDIRFKATLLDWLTLKEVFVYTSFIALNVLVNQINWRVDNLIIGTLTNSTMLGIFNIGNQLVFSFIAFASVIVNIFTTKIMQMVQQGASNKVLMAQLCTIARYQMIVLGYILLIFAFFGELFIYLFVGPAFLAAYWVALIAMVPFILVLAQSSINAVLQALNLHKVRSLLLLATAIVNVILSVYLVQKFGMLGAVWATALALLVGELLLVNIYLYRVVKLNILHLYYAILRYSVPVLLLVALFALTISPYISTTWDGLVVACLLTAMLYLPLSYFIILTANERQQLKSLIRRRGA</sequence>
<organism evidence="7 8">
    <name type="scientific">Colwellia chukchiensis</name>
    <dbReference type="NCBI Taxonomy" id="641665"/>
    <lineage>
        <taxon>Bacteria</taxon>
        <taxon>Pseudomonadati</taxon>
        <taxon>Pseudomonadota</taxon>
        <taxon>Gammaproteobacteria</taxon>
        <taxon>Alteromonadales</taxon>
        <taxon>Colwelliaceae</taxon>
        <taxon>Colwellia</taxon>
    </lineage>
</organism>
<keyword evidence="4 6" id="KW-1133">Transmembrane helix</keyword>
<feature type="transmembrane region" description="Helical" evidence="6">
    <location>
        <begin position="379"/>
        <end position="397"/>
    </location>
</feature>
<feature type="transmembrane region" description="Helical" evidence="6">
    <location>
        <begin position="261"/>
        <end position="286"/>
    </location>
</feature>
<feature type="transmembrane region" description="Helical" evidence="6">
    <location>
        <begin position="129"/>
        <end position="151"/>
    </location>
</feature>
<evidence type="ECO:0000256" key="1">
    <source>
        <dbReference type="ARBA" id="ARBA00004651"/>
    </source>
</evidence>
<accession>A0A1H7PU88</accession>
<feature type="transmembrane region" description="Helical" evidence="6">
    <location>
        <begin position="436"/>
        <end position="461"/>
    </location>
</feature>
<keyword evidence="5 6" id="KW-0472">Membrane</keyword>
<dbReference type="OrthoDB" id="104623at2"/>
<evidence type="ECO:0000256" key="3">
    <source>
        <dbReference type="ARBA" id="ARBA00022692"/>
    </source>
</evidence>
<reference evidence="8" key="1">
    <citation type="submission" date="2016-10" db="EMBL/GenBank/DDBJ databases">
        <authorList>
            <person name="Varghese N."/>
            <person name="Submissions S."/>
        </authorList>
    </citation>
    <scope>NUCLEOTIDE SEQUENCE [LARGE SCALE GENOMIC DNA]</scope>
    <source>
        <strain evidence="8">CGMCC 1.9127</strain>
    </source>
</reference>
<gene>
    <name evidence="7" type="ORF">SAMN05216262_11040</name>
</gene>
<evidence type="ECO:0000256" key="2">
    <source>
        <dbReference type="ARBA" id="ARBA00022475"/>
    </source>
</evidence>
<feature type="transmembrane region" description="Helical" evidence="6">
    <location>
        <begin position="467"/>
        <end position="488"/>
    </location>
</feature>
<feature type="transmembrane region" description="Helical" evidence="6">
    <location>
        <begin position="343"/>
        <end position="367"/>
    </location>
</feature>
<feature type="transmembrane region" description="Helical" evidence="6">
    <location>
        <begin position="83"/>
        <end position="109"/>
    </location>
</feature>
<name>A0A1H7PU88_9GAMM</name>
<protein>
    <submittedName>
        <fullName evidence="7">Membrane protein involved in the export of O-antigen and teichoic acid</fullName>
    </submittedName>
</protein>
<dbReference type="EMBL" id="FOBI01000010">
    <property type="protein sequence ID" value="SEL39169.1"/>
    <property type="molecule type" value="Genomic_DNA"/>
</dbReference>